<protein>
    <submittedName>
        <fullName evidence="1">Transposase</fullName>
    </submittedName>
</protein>
<comment type="caution">
    <text evidence="1">The sequence shown here is derived from an EMBL/GenBank/DDBJ whole genome shotgun (WGS) entry which is preliminary data.</text>
</comment>
<proteinExistence type="predicted"/>
<evidence type="ECO:0000313" key="1">
    <source>
        <dbReference type="EMBL" id="MFD2741768.1"/>
    </source>
</evidence>
<reference evidence="2" key="1">
    <citation type="journal article" date="2019" name="Int. J. Syst. Evol. Microbiol.">
        <title>The Global Catalogue of Microorganisms (GCM) 10K type strain sequencing project: providing services to taxonomists for standard genome sequencing and annotation.</title>
        <authorList>
            <consortium name="The Broad Institute Genomics Platform"/>
            <consortium name="The Broad Institute Genome Sequencing Center for Infectious Disease"/>
            <person name="Wu L."/>
            <person name="Ma J."/>
        </authorList>
    </citation>
    <scope>NUCLEOTIDE SEQUENCE [LARGE SCALE GENOMIC DNA]</scope>
    <source>
        <strain evidence="2">TISTR 2562</strain>
    </source>
</reference>
<dbReference type="RefSeq" id="WP_386376194.1">
    <property type="nucleotide sequence ID" value="NZ_JBHUMP010000075.1"/>
</dbReference>
<keyword evidence="2" id="KW-1185">Reference proteome</keyword>
<dbReference type="Gene3D" id="1.10.10.10">
    <property type="entry name" value="Winged helix-like DNA-binding domain superfamily/Winged helix DNA-binding domain"/>
    <property type="match status" value="1"/>
</dbReference>
<feature type="non-terminal residue" evidence="1">
    <location>
        <position position="1"/>
    </location>
</feature>
<accession>A0ABW5U765</accession>
<dbReference type="InterPro" id="IPR036388">
    <property type="entry name" value="WH-like_DNA-bd_sf"/>
</dbReference>
<dbReference type="Proteomes" id="UP001597474">
    <property type="component" value="Unassembled WGS sequence"/>
</dbReference>
<dbReference type="EMBL" id="JBHUMP010000075">
    <property type="protein sequence ID" value="MFD2741768.1"/>
    <property type="molecule type" value="Genomic_DNA"/>
</dbReference>
<dbReference type="SUPFAM" id="SSF46689">
    <property type="entry name" value="Homeodomain-like"/>
    <property type="match status" value="1"/>
</dbReference>
<sequence>LSVGQIWGFEMGKPHPVALRERVVALVEEGYSHRAAAARFRVSVKFVNDMVLLKRETGGLEPRVQGNGGGHGKLSRLRNWIAVRMAAKPDLTLDDLVLEIADEHQMTVHRVSIWRTLRSLGLTHKKRPPSRRAKAA</sequence>
<gene>
    <name evidence="1" type="ORF">ACFSUD_19640</name>
</gene>
<name>A0ABW5U765_9RHOB</name>
<dbReference type="InterPro" id="IPR009057">
    <property type="entry name" value="Homeodomain-like_sf"/>
</dbReference>
<organism evidence="1 2">
    <name type="scientific">Sulfitobacter aestuarii</name>
    <dbReference type="NCBI Taxonomy" id="2161676"/>
    <lineage>
        <taxon>Bacteria</taxon>
        <taxon>Pseudomonadati</taxon>
        <taxon>Pseudomonadota</taxon>
        <taxon>Alphaproteobacteria</taxon>
        <taxon>Rhodobacterales</taxon>
        <taxon>Roseobacteraceae</taxon>
        <taxon>Sulfitobacter</taxon>
    </lineage>
</organism>
<evidence type="ECO:0000313" key="2">
    <source>
        <dbReference type="Proteomes" id="UP001597474"/>
    </source>
</evidence>